<proteinExistence type="predicted"/>
<accession>A0AA37H7T0</accession>
<protein>
    <submittedName>
        <fullName evidence="1">Uncharacterized protein</fullName>
    </submittedName>
</protein>
<gene>
    <name evidence="1" type="ORF">MPEAHAMD_1116</name>
</gene>
<sequence>MPVYRLLSTSRDRSETVPLHDLPIEAPTVRHAAARVLGRADEVFCDRTGEVWLVAEDGARVWSLCLDAEEVENPVRVQPREGVTVAPC</sequence>
<name>A0AA37H7T0_9HYPH</name>
<comment type="caution">
    <text evidence="1">The sequence shown here is derived from an EMBL/GenBank/DDBJ whole genome shotgun (WGS) entry which is preliminary data.</text>
</comment>
<dbReference type="Proteomes" id="UP001055286">
    <property type="component" value="Unassembled WGS sequence"/>
</dbReference>
<evidence type="ECO:0000313" key="2">
    <source>
        <dbReference type="Proteomes" id="UP001055286"/>
    </source>
</evidence>
<keyword evidence="2" id="KW-1185">Reference proteome</keyword>
<reference evidence="1" key="2">
    <citation type="submission" date="2021-08" db="EMBL/GenBank/DDBJ databases">
        <authorList>
            <person name="Tani A."/>
            <person name="Ola A."/>
            <person name="Ogura Y."/>
            <person name="Katsura K."/>
            <person name="Hayashi T."/>
        </authorList>
    </citation>
    <scope>NUCLEOTIDE SEQUENCE</scope>
    <source>
        <strain evidence="1">JCM 32048</strain>
    </source>
</reference>
<evidence type="ECO:0000313" key="1">
    <source>
        <dbReference type="EMBL" id="GJD60976.1"/>
    </source>
</evidence>
<dbReference type="RefSeq" id="WP_207768088.1">
    <property type="nucleotide sequence ID" value="NZ_BPQJ01000004.1"/>
</dbReference>
<dbReference type="AlphaFoldDB" id="A0AA37H7T0"/>
<organism evidence="1 2">
    <name type="scientific">Methylobacterium frigidaeris</name>
    <dbReference type="NCBI Taxonomy" id="2038277"/>
    <lineage>
        <taxon>Bacteria</taxon>
        <taxon>Pseudomonadati</taxon>
        <taxon>Pseudomonadota</taxon>
        <taxon>Alphaproteobacteria</taxon>
        <taxon>Hyphomicrobiales</taxon>
        <taxon>Methylobacteriaceae</taxon>
        <taxon>Methylobacterium</taxon>
    </lineage>
</organism>
<reference evidence="1" key="1">
    <citation type="journal article" date="2016" name="Front. Microbiol.">
        <title>Genome Sequence of the Piezophilic, Mesophilic Sulfate-Reducing Bacterium Desulfovibrio indicus J2T.</title>
        <authorList>
            <person name="Cao J."/>
            <person name="Maignien L."/>
            <person name="Shao Z."/>
            <person name="Alain K."/>
            <person name="Jebbar M."/>
        </authorList>
    </citation>
    <scope>NUCLEOTIDE SEQUENCE</scope>
    <source>
        <strain evidence="1">JCM 32048</strain>
    </source>
</reference>
<dbReference type="EMBL" id="BPQJ01000004">
    <property type="protein sequence ID" value="GJD60976.1"/>
    <property type="molecule type" value="Genomic_DNA"/>
</dbReference>